<organism evidence="3 4">
    <name type="scientific">Propionibacterium acidifaciens F0233</name>
    <dbReference type="NCBI Taxonomy" id="553198"/>
    <lineage>
        <taxon>Bacteria</taxon>
        <taxon>Bacillati</taxon>
        <taxon>Actinomycetota</taxon>
        <taxon>Actinomycetes</taxon>
        <taxon>Propionibacteriales</taxon>
        <taxon>Propionibacteriaceae</taxon>
        <taxon>Propionibacterium</taxon>
    </lineage>
</organism>
<keyword evidence="2" id="KW-0812">Transmembrane</keyword>
<dbReference type="GeneID" id="95359154"/>
<gene>
    <name evidence="3" type="ORF">HMPREF0682_0850</name>
</gene>
<dbReference type="Proteomes" id="UP000017052">
    <property type="component" value="Unassembled WGS sequence"/>
</dbReference>
<reference evidence="3" key="1">
    <citation type="submission" date="2013-08" db="EMBL/GenBank/DDBJ databases">
        <authorList>
            <person name="Durkin A.S."/>
            <person name="Haft D.R."/>
            <person name="McCorrison J."/>
            <person name="Torralba M."/>
            <person name="Gillis M."/>
            <person name="Haft D.H."/>
            <person name="Methe B."/>
            <person name="Sutton G."/>
            <person name="Nelson K.E."/>
        </authorList>
    </citation>
    <scope>NUCLEOTIDE SEQUENCE [LARGE SCALE GENOMIC DNA]</scope>
    <source>
        <strain evidence="3">F0233</strain>
    </source>
</reference>
<dbReference type="RefSeq" id="WP_021798307.1">
    <property type="nucleotide sequence ID" value="NZ_ACVN02000252.1"/>
</dbReference>
<feature type="compositionally biased region" description="Basic and acidic residues" evidence="1">
    <location>
        <begin position="177"/>
        <end position="186"/>
    </location>
</feature>
<feature type="transmembrane region" description="Helical" evidence="2">
    <location>
        <begin position="83"/>
        <end position="104"/>
    </location>
</feature>
<dbReference type="OrthoDB" id="4871889at2"/>
<evidence type="ECO:0000256" key="1">
    <source>
        <dbReference type="SAM" id="MobiDB-lite"/>
    </source>
</evidence>
<evidence type="ECO:0000313" key="4">
    <source>
        <dbReference type="Proteomes" id="UP000017052"/>
    </source>
</evidence>
<dbReference type="EMBL" id="ACVN02000252">
    <property type="protein sequence ID" value="ERK52584.1"/>
    <property type="molecule type" value="Genomic_DNA"/>
</dbReference>
<comment type="caution">
    <text evidence="3">The sequence shown here is derived from an EMBL/GenBank/DDBJ whole genome shotgun (WGS) entry which is preliminary data.</text>
</comment>
<proteinExistence type="predicted"/>
<keyword evidence="2" id="KW-0472">Membrane</keyword>
<protein>
    <submittedName>
        <fullName evidence="3">Uncharacterized protein</fullName>
    </submittedName>
</protein>
<evidence type="ECO:0000313" key="3">
    <source>
        <dbReference type="EMBL" id="ERK52584.1"/>
    </source>
</evidence>
<dbReference type="AlphaFoldDB" id="U2Q929"/>
<accession>U2Q929</accession>
<evidence type="ECO:0000256" key="2">
    <source>
        <dbReference type="SAM" id="Phobius"/>
    </source>
</evidence>
<keyword evidence="4" id="KW-1185">Reference proteome</keyword>
<feature type="compositionally biased region" description="Low complexity" evidence="1">
    <location>
        <begin position="127"/>
        <end position="137"/>
    </location>
</feature>
<feature type="region of interest" description="Disordered" evidence="1">
    <location>
        <begin position="108"/>
        <end position="192"/>
    </location>
</feature>
<keyword evidence="2" id="KW-1133">Transmembrane helix</keyword>
<name>U2Q929_9ACTN</name>
<sequence>MSRKTLKTSMAAAGENAREAISSAAEKAGPLYDQTRDTILEVLEKAGDGTYADAVRERADELPDSVKRHLPEAARPAKRHHRLLTGLGIIAVIGAVFLVVRQILLPKDDGWTPHEPSGAFGDDDVTTDFSDSVAEPETAVEEAAEAPAEPTGQGTTRDYGPGSYVGANPPEGYTTKGNERSMKYHTPDGAGYSRTNADVWFISTEAAEAAGFTKALR</sequence>